<dbReference type="Proteomes" id="UP000319160">
    <property type="component" value="Unassembled WGS sequence"/>
</dbReference>
<comment type="caution">
    <text evidence="2">The sequence shown here is derived from an EMBL/GenBank/DDBJ whole genome shotgun (WGS) entry which is preliminary data.</text>
</comment>
<accession>A0A553ICT0</accession>
<protein>
    <recommendedName>
        <fullName evidence="4">RRM domain-containing protein</fullName>
    </recommendedName>
</protein>
<sequence length="632" mass="69592">MSRSFQTHKRPGYALAGNPTFGKVSVLMNPIYVESTKTATTVTISATNIDHPIRIQYPNTATDYFRELLEKARKYFTFKKIAKADKSTEADKPVVAPKTIDPARDIIIAHGSYIPGAPAPGTKSHISSSPNSGSHWTTHTNHWASGSPYTRSTTTSPSLAGSLPLPESHMVFISGFDNNTTLLQIRRMVEKASCGHGLTDHNLRFVDGSTILTSNEADARKLASALNGFMFHGVPITASYVQRPFGGKIGNSICTNAGNRNRDSFGTNTGHRAEEITGGTIREYAASGIDMGVYQSSPQHSPDGRFSGLSTFAQQAFVLSDTPTISHHLTAHGNSSPISVSEYLSPMCGHSGSGPPSLTPDTSPEMAWSNMQAGDELATLFSRNMTFQQPQPVQQQPEPEPIKYSITQHYHHSAHIVHQEDPTPEPQRASSLPPQTQPSAEQVLSQHGIDPSCLSPQQLDLFKTADTPQQIRLVELWQIYPPTHSQQTNPAVAWTNTTVEQEELLAQLHHEQKLAEEEARRNSVMSMDGTPLTPIQTTEGHWVSMSTAYVEPYMMSGYEMLARREYEESAKRQLQEEMSRPKEVYGHLGSATAGGNNYRLATDPVYANDWSYQQQAMENQYGAFQQMGDMEL</sequence>
<evidence type="ECO:0000313" key="3">
    <source>
        <dbReference type="Proteomes" id="UP000319160"/>
    </source>
</evidence>
<keyword evidence="3" id="KW-1185">Reference proteome</keyword>
<name>A0A553ICT0_9PEZI</name>
<dbReference type="OrthoDB" id="5357075at2759"/>
<evidence type="ECO:0008006" key="4">
    <source>
        <dbReference type="Google" id="ProtNLM"/>
    </source>
</evidence>
<organism evidence="2 3">
    <name type="scientific">Xylaria flabelliformis</name>
    <dbReference type="NCBI Taxonomy" id="2512241"/>
    <lineage>
        <taxon>Eukaryota</taxon>
        <taxon>Fungi</taxon>
        <taxon>Dikarya</taxon>
        <taxon>Ascomycota</taxon>
        <taxon>Pezizomycotina</taxon>
        <taxon>Sordariomycetes</taxon>
        <taxon>Xylariomycetidae</taxon>
        <taxon>Xylariales</taxon>
        <taxon>Xylariaceae</taxon>
        <taxon>Xylaria</taxon>
    </lineage>
</organism>
<reference evidence="3" key="1">
    <citation type="submission" date="2019-06" db="EMBL/GenBank/DDBJ databases">
        <title>Draft genome sequence of the griseofulvin-producing fungus Xylaria cubensis strain G536.</title>
        <authorList>
            <person name="Mead M.E."/>
            <person name="Raja H.A."/>
            <person name="Steenwyk J.L."/>
            <person name="Knowles S.L."/>
            <person name="Oberlies N.H."/>
            <person name="Rokas A."/>
        </authorList>
    </citation>
    <scope>NUCLEOTIDE SEQUENCE [LARGE SCALE GENOMIC DNA]</scope>
    <source>
        <strain evidence="3">G536</strain>
    </source>
</reference>
<dbReference type="AlphaFoldDB" id="A0A553ICT0"/>
<evidence type="ECO:0000313" key="2">
    <source>
        <dbReference type="EMBL" id="TRX98007.1"/>
    </source>
</evidence>
<proteinExistence type="predicted"/>
<feature type="compositionally biased region" description="Polar residues" evidence="1">
    <location>
        <begin position="428"/>
        <end position="445"/>
    </location>
</feature>
<dbReference type="EMBL" id="VFLP01000004">
    <property type="protein sequence ID" value="TRX98007.1"/>
    <property type="molecule type" value="Genomic_DNA"/>
</dbReference>
<dbReference type="STRING" id="2512241.A0A553ICT0"/>
<gene>
    <name evidence="2" type="ORF">FHL15_001217</name>
</gene>
<evidence type="ECO:0000256" key="1">
    <source>
        <dbReference type="SAM" id="MobiDB-lite"/>
    </source>
</evidence>
<feature type="region of interest" description="Disordered" evidence="1">
    <location>
        <begin position="411"/>
        <end position="451"/>
    </location>
</feature>